<keyword evidence="3" id="KW-1185">Reference proteome</keyword>
<organism evidence="2 3">
    <name type="scientific">Lasius platythorax</name>
    <dbReference type="NCBI Taxonomy" id="488582"/>
    <lineage>
        <taxon>Eukaryota</taxon>
        <taxon>Metazoa</taxon>
        <taxon>Ecdysozoa</taxon>
        <taxon>Arthropoda</taxon>
        <taxon>Hexapoda</taxon>
        <taxon>Insecta</taxon>
        <taxon>Pterygota</taxon>
        <taxon>Neoptera</taxon>
        <taxon>Endopterygota</taxon>
        <taxon>Hymenoptera</taxon>
        <taxon>Apocrita</taxon>
        <taxon>Aculeata</taxon>
        <taxon>Formicoidea</taxon>
        <taxon>Formicidae</taxon>
        <taxon>Formicinae</taxon>
        <taxon>Lasius</taxon>
        <taxon>Lasius</taxon>
    </lineage>
</organism>
<proteinExistence type="predicted"/>
<dbReference type="EMBL" id="OZ034830">
    <property type="protein sequence ID" value="CAL1686623.1"/>
    <property type="molecule type" value="Genomic_DNA"/>
</dbReference>
<keyword evidence="1" id="KW-0175">Coiled coil</keyword>
<accession>A0AAV2P4S4</accession>
<dbReference type="AlphaFoldDB" id="A0AAV2P4S4"/>
<dbReference type="PANTHER" id="PTHR10404">
    <property type="entry name" value="N-ACETYLATED-ALPHA-LINKED ACIDIC DIPEPTIDASE"/>
    <property type="match status" value="1"/>
</dbReference>
<dbReference type="GO" id="GO:0004180">
    <property type="term" value="F:carboxypeptidase activity"/>
    <property type="evidence" value="ECO:0007669"/>
    <property type="project" value="TreeGrafter"/>
</dbReference>
<dbReference type="InterPro" id="IPR039373">
    <property type="entry name" value="Peptidase_M28B"/>
</dbReference>
<dbReference type="Proteomes" id="UP001497644">
    <property type="component" value="Chromosome 7"/>
</dbReference>
<protein>
    <submittedName>
        <fullName evidence="2">Uncharacterized protein</fullName>
    </submittedName>
</protein>
<gene>
    <name evidence="2" type="ORF">LPLAT_LOCUS11978</name>
</gene>
<name>A0AAV2P4S4_9HYME</name>
<reference evidence="2" key="1">
    <citation type="submission" date="2024-04" db="EMBL/GenBank/DDBJ databases">
        <authorList>
            <consortium name="Molecular Ecology Group"/>
        </authorList>
    </citation>
    <scope>NUCLEOTIDE SEQUENCE</scope>
</reference>
<feature type="coiled-coil region" evidence="1">
    <location>
        <begin position="331"/>
        <end position="358"/>
    </location>
</feature>
<dbReference type="PANTHER" id="PTHR10404:SF46">
    <property type="entry name" value="VACUOLAR PROTEIN SORTING-ASSOCIATED PROTEIN 70"/>
    <property type="match status" value="1"/>
</dbReference>
<evidence type="ECO:0000313" key="3">
    <source>
        <dbReference type="Proteomes" id="UP001497644"/>
    </source>
</evidence>
<evidence type="ECO:0000313" key="2">
    <source>
        <dbReference type="EMBL" id="CAL1686623.1"/>
    </source>
</evidence>
<dbReference type="Gene3D" id="3.40.630.10">
    <property type="entry name" value="Zn peptidases"/>
    <property type="match status" value="1"/>
</dbReference>
<dbReference type="SUPFAM" id="SSF53187">
    <property type="entry name" value="Zn-dependent exopeptidases"/>
    <property type="match status" value="1"/>
</dbReference>
<sequence length="426" mass="49150">MQRVLSFQMTRNIGESSEYVTKRLCFSFLFSVGFLCLLCGFLLGRFSAERSMETQAQKTRNELAENGLRTMEHLQQVALLELTRASFDHDRATNWQTPDLVEANIRRINGFFSNLSFVHEVTNHTFCVRATVRGSREPDRYIILSVNGDGIAVALELAQVLDRIYSAHDWRPRRSLMFCISLTFWDVCPQTLPTFIRQKVVAYVALHGRFTRANDHVALSGSDVIRSIAVEAVKTIPDGNWTYLEHEVFGPRLSLNIPQVIFLFNDSDSANSQTHHNQSLRSRDITLAQMISQIMWRLSESIIIQWEPKYFNKTVNEALESIDSSEFQDAKEKLKRTLRVLLAAVKDLNAKIDTTENTQTLRVRIWNDLFLDLDKALLCFDENSQLSRTDLVMFRKQLPESTNDTLNYLDEMTKCYEDAIQVLQER</sequence>
<evidence type="ECO:0000256" key="1">
    <source>
        <dbReference type="SAM" id="Coils"/>
    </source>
</evidence>